<comment type="caution">
    <text evidence="1">The sequence shown here is derived from an EMBL/GenBank/DDBJ whole genome shotgun (WGS) entry which is preliminary data.</text>
</comment>
<dbReference type="Pfam" id="PF20027">
    <property type="entry name" value="DUF6435"/>
    <property type="match status" value="1"/>
</dbReference>
<dbReference type="NCBIfam" id="NF033487">
    <property type="entry name" value="Lacal_2735_fam"/>
    <property type="match status" value="1"/>
</dbReference>
<dbReference type="InterPro" id="IPR045493">
    <property type="entry name" value="DUF6435"/>
</dbReference>
<reference evidence="1 2" key="1">
    <citation type="submission" date="2023-09" db="EMBL/GenBank/DDBJ databases">
        <authorList>
            <person name="Rey-Velasco X."/>
        </authorList>
    </citation>
    <scope>NUCLEOTIDE SEQUENCE [LARGE SCALE GENOMIC DNA]</scope>
    <source>
        <strain evidence="1 2">W242</strain>
    </source>
</reference>
<dbReference type="EMBL" id="JAVRHZ010000001">
    <property type="protein sequence ID" value="MDT0554846.1"/>
    <property type="molecule type" value="Genomic_DNA"/>
</dbReference>
<name>A0ABU2YAG4_9FLAO</name>
<gene>
    <name evidence="1" type="ORF">RM538_02455</name>
</gene>
<sequence length="54" mass="6291">MFGLFKKKTKKEKLYAQYQKLLEESHKLSTSNRKLSDEKAAAAESIMQEIENLD</sequence>
<evidence type="ECO:0000313" key="2">
    <source>
        <dbReference type="Proteomes" id="UP001254488"/>
    </source>
</evidence>
<dbReference type="Proteomes" id="UP001254488">
    <property type="component" value="Unassembled WGS sequence"/>
</dbReference>
<dbReference type="RefSeq" id="WP_311331803.1">
    <property type="nucleotide sequence ID" value="NZ_JAVRHZ010000001.1"/>
</dbReference>
<keyword evidence="2" id="KW-1185">Reference proteome</keyword>
<proteinExistence type="predicted"/>
<organism evidence="1 2">
    <name type="scientific">Patiriisocius hiemis</name>
    <dbReference type="NCBI Taxonomy" id="3075604"/>
    <lineage>
        <taxon>Bacteria</taxon>
        <taxon>Pseudomonadati</taxon>
        <taxon>Bacteroidota</taxon>
        <taxon>Flavobacteriia</taxon>
        <taxon>Flavobacteriales</taxon>
        <taxon>Flavobacteriaceae</taxon>
        <taxon>Patiriisocius</taxon>
    </lineage>
</organism>
<protein>
    <submittedName>
        <fullName evidence="1">Lacal_2735 family protein</fullName>
    </submittedName>
</protein>
<accession>A0ABU2YAG4</accession>
<evidence type="ECO:0000313" key="1">
    <source>
        <dbReference type="EMBL" id="MDT0554846.1"/>
    </source>
</evidence>